<dbReference type="NCBIfam" id="TIGR00613">
    <property type="entry name" value="reco"/>
    <property type="match status" value="1"/>
</dbReference>
<dbReference type="PANTHER" id="PTHR33991:SF1">
    <property type="entry name" value="DNA REPAIR PROTEIN RECO"/>
    <property type="match status" value="1"/>
</dbReference>
<keyword evidence="5 8" id="KW-0233">DNA recombination</keyword>
<dbReference type="RefSeq" id="WP_126323193.1">
    <property type="nucleotide sequence ID" value="NZ_AP018005.1"/>
</dbReference>
<dbReference type="InterPro" id="IPR012340">
    <property type="entry name" value="NA-bd_OB-fold"/>
</dbReference>
<dbReference type="GO" id="GO:0006310">
    <property type="term" value="P:DNA recombination"/>
    <property type="evidence" value="ECO:0007669"/>
    <property type="project" value="UniProtKB-UniRule"/>
</dbReference>
<evidence type="ECO:0000256" key="1">
    <source>
        <dbReference type="ARBA" id="ARBA00003065"/>
    </source>
</evidence>
<dbReference type="InterPro" id="IPR037278">
    <property type="entry name" value="ARFGAP/RecO"/>
</dbReference>
<dbReference type="InterPro" id="IPR042242">
    <property type="entry name" value="RecO_C"/>
</dbReference>
<dbReference type="AlphaFoldDB" id="A0A2Z5UVR7"/>
<dbReference type="GO" id="GO:0043590">
    <property type="term" value="C:bacterial nucleoid"/>
    <property type="evidence" value="ECO:0007669"/>
    <property type="project" value="TreeGrafter"/>
</dbReference>
<dbReference type="Pfam" id="PF11967">
    <property type="entry name" value="RecO_N"/>
    <property type="match status" value="1"/>
</dbReference>
<evidence type="ECO:0000256" key="4">
    <source>
        <dbReference type="ARBA" id="ARBA00022763"/>
    </source>
</evidence>
<evidence type="ECO:0000256" key="8">
    <source>
        <dbReference type="HAMAP-Rule" id="MF_00201"/>
    </source>
</evidence>
<feature type="domain" description="DNA replication/recombination mediator RecO N-terminal" evidence="9">
    <location>
        <begin position="9"/>
        <end position="81"/>
    </location>
</feature>
<gene>
    <name evidence="8 10" type="primary">recO</name>
    <name evidence="10" type="ORF">RVIR1_11870</name>
</gene>
<dbReference type="PANTHER" id="PTHR33991">
    <property type="entry name" value="DNA REPAIR PROTEIN RECO"/>
    <property type="match status" value="1"/>
</dbReference>
<evidence type="ECO:0000259" key="9">
    <source>
        <dbReference type="Pfam" id="PF11967"/>
    </source>
</evidence>
<dbReference type="SUPFAM" id="SSF57863">
    <property type="entry name" value="ArfGap/RecO-like zinc finger"/>
    <property type="match status" value="1"/>
</dbReference>
<dbReference type="SUPFAM" id="SSF50249">
    <property type="entry name" value="Nucleic acid-binding proteins"/>
    <property type="match status" value="1"/>
</dbReference>
<dbReference type="InterPro" id="IPR022572">
    <property type="entry name" value="DNA_rep/recomb_RecO_N"/>
</dbReference>
<evidence type="ECO:0000256" key="2">
    <source>
        <dbReference type="ARBA" id="ARBA00007452"/>
    </source>
</evidence>
<dbReference type="InterPro" id="IPR003717">
    <property type="entry name" value="RecO"/>
</dbReference>
<comment type="similarity">
    <text evidence="2 8">Belongs to the RecO family.</text>
</comment>
<dbReference type="GO" id="GO:0006302">
    <property type="term" value="P:double-strand break repair"/>
    <property type="evidence" value="ECO:0007669"/>
    <property type="project" value="TreeGrafter"/>
</dbReference>
<reference evidence="10 11" key="1">
    <citation type="submission" date="2017-03" db="EMBL/GenBank/DDBJ databases">
        <title>The genome sequence of Candidatus Rickettsiella viridis.</title>
        <authorList>
            <person name="Nikoh N."/>
            <person name="Tsuchida T."/>
            <person name="Yamaguchi K."/>
            <person name="Maeda T."/>
            <person name="Shigenobu S."/>
            <person name="Fukatsu T."/>
        </authorList>
    </citation>
    <scope>NUCLEOTIDE SEQUENCE [LARGE SCALE GENOMIC DNA]</scope>
    <source>
        <strain evidence="10 11">Ap-RA04</strain>
    </source>
</reference>
<evidence type="ECO:0000256" key="3">
    <source>
        <dbReference type="ARBA" id="ARBA00021310"/>
    </source>
</evidence>
<protein>
    <recommendedName>
        <fullName evidence="3 8">DNA repair protein RecO</fullName>
    </recommendedName>
    <alternativeName>
        <fullName evidence="7 8">Recombination protein O</fullName>
    </alternativeName>
</protein>
<name>A0A2Z5UVR7_9COXI</name>
<organism evidence="10 11">
    <name type="scientific">Candidatus Rickettsiella viridis</name>
    <dbReference type="NCBI Taxonomy" id="676208"/>
    <lineage>
        <taxon>Bacteria</taxon>
        <taxon>Pseudomonadati</taxon>
        <taxon>Pseudomonadota</taxon>
        <taxon>Gammaproteobacteria</taxon>
        <taxon>Legionellales</taxon>
        <taxon>Coxiellaceae</taxon>
        <taxon>Rickettsiella</taxon>
    </lineage>
</organism>
<dbReference type="Gene3D" id="2.40.50.140">
    <property type="entry name" value="Nucleic acid-binding proteins"/>
    <property type="match status" value="1"/>
</dbReference>
<dbReference type="Gene3D" id="1.20.1440.120">
    <property type="entry name" value="Recombination protein O, C-terminal domain"/>
    <property type="match status" value="1"/>
</dbReference>
<accession>A0A2Z5UVR7</accession>
<keyword evidence="11" id="KW-1185">Reference proteome</keyword>
<sequence length="240" mass="27258">MLNAAQFEPAYILHTKPYRDSSLLVDAFTASQGRISLIAKAARGMRSKNSRFKGLLQAFVPLSISWRGKTELLNLLNAEPSGLFLPPLHGKLLICGLYLNELLMRLLYRYDPHPALFQAYQTALTMLPQNPNVVLRVFEKQLLAELGYALHLNQDNQTQQPILADQHYQFIPSQGLFICLNTSVTNKLFLFSGASLLAIYHEQWNTPDQLFDAKRLFRLALHHLLEGKSIRSRELLLNSA</sequence>
<evidence type="ECO:0000256" key="5">
    <source>
        <dbReference type="ARBA" id="ARBA00023172"/>
    </source>
</evidence>
<evidence type="ECO:0000313" key="10">
    <source>
        <dbReference type="EMBL" id="BBB15649.1"/>
    </source>
</evidence>
<dbReference type="Proteomes" id="UP000282483">
    <property type="component" value="Chromosome"/>
</dbReference>
<keyword evidence="4 8" id="KW-0227">DNA damage</keyword>
<dbReference type="KEGG" id="rvi:RVIR1_11870"/>
<evidence type="ECO:0000256" key="7">
    <source>
        <dbReference type="ARBA" id="ARBA00033409"/>
    </source>
</evidence>
<dbReference type="Pfam" id="PF02565">
    <property type="entry name" value="RecO_C"/>
    <property type="match status" value="1"/>
</dbReference>
<keyword evidence="6 8" id="KW-0234">DNA repair</keyword>
<dbReference type="HAMAP" id="MF_00201">
    <property type="entry name" value="RecO"/>
    <property type="match status" value="1"/>
</dbReference>
<comment type="function">
    <text evidence="1 8">Involved in DNA repair and RecF pathway recombination.</text>
</comment>
<proteinExistence type="inferred from homology"/>
<evidence type="ECO:0000313" key="11">
    <source>
        <dbReference type="Proteomes" id="UP000282483"/>
    </source>
</evidence>
<evidence type="ECO:0000256" key="6">
    <source>
        <dbReference type="ARBA" id="ARBA00023204"/>
    </source>
</evidence>
<dbReference type="OrthoDB" id="9804792at2"/>
<dbReference type="EMBL" id="AP018005">
    <property type="protein sequence ID" value="BBB15649.1"/>
    <property type="molecule type" value="Genomic_DNA"/>
</dbReference>